<sequence length="577" mass="62644">MATGYLTCICCCVLIFSKAKAENYTGCGGYFNGRETSTWNQELSGNITSPGYPSNYASRSHCVWMWEAERDYHVNLTIHTISMATVGDTGGTCNDYVEVRNGSSTSTLLYHSCNNQNSSEYLISSNDKYLWMKFYSSSASPGGAGFRASWEMYPRTTLSILLLPRPYKDCPSFRWGCANKECVPVSYICDGYNDCGCGQSHCDEVDCNIPFPLTTGAGFGIGIGSGAFIFLVIFIAASLWEYRVCCPKKEVVIVEKPKVGFMDMFPMGVGAGGGTGNFLEKIRAQVALEEAQEEAEAEEAAGNAKPALEALGKAGITIISEPTEDSLLSEKNSVRKDSKDLTKSDKNTDSKNTNNKEDSQKNLDPKSETNDSSKPDTLHKSPSKLKLVENKVEPIQGDSKKKTKDTPLDKNKTKGNTDKNAKGSTGNTDSKADAARQQTSKVLLTPINNAPAVIETSDCDTEEFELPKEKETPVQAKSKSIKPEKDLKVAPEKDSELNRNGSFSSMGSDKNKSRSPSPPKAVWSTQEKNRPGHLPSRNSAKSLVDTAAVSEESPEQTPPSNSTLAPSPKVTTNTGHK</sequence>
<feature type="compositionally biased region" description="Polar residues" evidence="4">
    <location>
        <begin position="498"/>
        <end position="508"/>
    </location>
</feature>
<dbReference type="InterPro" id="IPR000859">
    <property type="entry name" value="CUB_dom"/>
</dbReference>
<dbReference type="InterPro" id="IPR002172">
    <property type="entry name" value="LDrepeatLR_classA_rpt"/>
</dbReference>
<evidence type="ECO:0000256" key="4">
    <source>
        <dbReference type="SAM" id="MobiDB-lite"/>
    </source>
</evidence>
<feature type="disulfide bond" evidence="3">
    <location>
        <begin position="170"/>
        <end position="182"/>
    </location>
</feature>
<keyword evidence="5" id="KW-0472">Membrane</keyword>
<evidence type="ECO:0000256" key="2">
    <source>
        <dbReference type="ARBA" id="ARBA00023157"/>
    </source>
</evidence>
<dbReference type="PANTHER" id="PTHR24251">
    <property type="entry name" value="OVOCHYMASE-RELATED"/>
    <property type="match status" value="1"/>
</dbReference>
<feature type="compositionally biased region" description="Polar residues" evidence="4">
    <location>
        <begin position="558"/>
        <end position="577"/>
    </location>
</feature>
<feature type="chain" id="PRO_5043803682" evidence="6">
    <location>
        <begin position="22"/>
        <end position="577"/>
    </location>
</feature>
<feature type="region of interest" description="Disordered" evidence="4">
    <location>
        <begin position="327"/>
        <end position="577"/>
    </location>
</feature>
<accession>A0A8J1XGP2</accession>
<feature type="signal peptide" evidence="6">
    <location>
        <begin position="1"/>
        <end position="21"/>
    </location>
</feature>
<feature type="compositionally biased region" description="Basic and acidic residues" evidence="4">
    <location>
        <begin position="332"/>
        <end position="379"/>
    </location>
</feature>
<dbReference type="Pfam" id="PF00431">
    <property type="entry name" value="CUB"/>
    <property type="match status" value="1"/>
</dbReference>
<evidence type="ECO:0000256" key="1">
    <source>
        <dbReference type="ARBA" id="ARBA00022737"/>
    </source>
</evidence>
<keyword evidence="8" id="KW-1185">Reference proteome</keyword>
<name>A0A8J1XGP2_OWEFU</name>
<dbReference type="InterPro" id="IPR035914">
    <property type="entry name" value="Sperma_CUB_dom_sf"/>
</dbReference>
<dbReference type="PROSITE" id="PS01180">
    <property type="entry name" value="CUB"/>
    <property type="match status" value="1"/>
</dbReference>
<dbReference type="Proteomes" id="UP000749559">
    <property type="component" value="Unassembled WGS sequence"/>
</dbReference>
<comment type="caution">
    <text evidence="3">Lacks conserved residue(s) required for the propagation of feature annotation.</text>
</comment>
<feature type="compositionally biased region" description="Basic and acidic residues" evidence="4">
    <location>
        <begin position="481"/>
        <end position="497"/>
    </location>
</feature>
<feature type="transmembrane region" description="Helical" evidence="5">
    <location>
        <begin position="217"/>
        <end position="240"/>
    </location>
</feature>
<dbReference type="CDD" id="cd00112">
    <property type="entry name" value="LDLa"/>
    <property type="match status" value="1"/>
</dbReference>
<dbReference type="SUPFAM" id="SSF57424">
    <property type="entry name" value="LDL receptor-like module"/>
    <property type="match status" value="1"/>
</dbReference>
<reference evidence="7" key="1">
    <citation type="submission" date="2022-03" db="EMBL/GenBank/DDBJ databases">
        <authorList>
            <person name="Martin C."/>
        </authorList>
    </citation>
    <scope>NUCLEOTIDE SEQUENCE</scope>
</reference>
<evidence type="ECO:0000256" key="6">
    <source>
        <dbReference type="SAM" id="SignalP"/>
    </source>
</evidence>
<feature type="compositionally biased region" description="Basic and acidic residues" evidence="4">
    <location>
        <begin position="386"/>
        <end position="421"/>
    </location>
</feature>
<proteinExistence type="predicted"/>
<evidence type="ECO:0000256" key="5">
    <source>
        <dbReference type="SAM" id="Phobius"/>
    </source>
</evidence>
<dbReference type="CDD" id="cd00041">
    <property type="entry name" value="CUB"/>
    <property type="match status" value="1"/>
</dbReference>
<gene>
    <name evidence="7" type="ORF">OFUS_LOCUS23943</name>
</gene>
<dbReference type="PROSITE" id="PS50068">
    <property type="entry name" value="LDLRA_2"/>
    <property type="match status" value="1"/>
</dbReference>
<keyword evidence="6" id="KW-0732">Signal</keyword>
<keyword evidence="5" id="KW-0812">Transmembrane</keyword>
<dbReference type="OrthoDB" id="6140291at2759"/>
<protein>
    <submittedName>
        <fullName evidence="7">Uncharacterized protein</fullName>
    </submittedName>
</protein>
<evidence type="ECO:0000256" key="3">
    <source>
        <dbReference type="PROSITE-ProRule" id="PRU00124"/>
    </source>
</evidence>
<keyword evidence="2 3" id="KW-1015">Disulfide bond</keyword>
<dbReference type="InterPro" id="IPR036055">
    <property type="entry name" value="LDL_receptor-like_sf"/>
</dbReference>
<organism evidence="7 8">
    <name type="scientific">Owenia fusiformis</name>
    <name type="common">Polychaete worm</name>
    <dbReference type="NCBI Taxonomy" id="6347"/>
    <lineage>
        <taxon>Eukaryota</taxon>
        <taxon>Metazoa</taxon>
        <taxon>Spiralia</taxon>
        <taxon>Lophotrochozoa</taxon>
        <taxon>Annelida</taxon>
        <taxon>Polychaeta</taxon>
        <taxon>Sedentaria</taxon>
        <taxon>Canalipalpata</taxon>
        <taxon>Sabellida</taxon>
        <taxon>Oweniida</taxon>
        <taxon>Oweniidae</taxon>
        <taxon>Owenia</taxon>
    </lineage>
</organism>
<dbReference type="Gene3D" id="2.60.120.290">
    <property type="entry name" value="Spermadhesin, CUB domain"/>
    <property type="match status" value="1"/>
</dbReference>
<feature type="compositionally biased region" description="Polar residues" evidence="4">
    <location>
        <begin position="436"/>
        <end position="448"/>
    </location>
</feature>
<evidence type="ECO:0000313" key="8">
    <source>
        <dbReference type="Proteomes" id="UP000749559"/>
    </source>
</evidence>
<keyword evidence="5" id="KW-1133">Transmembrane helix</keyword>
<feature type="disulfide bond" evidence="3">
    <location>
        <begin position="177"/>
        <end position="195"/>
    </location>
</feature>
<dbReference type="SUPFAM" id="SSF49854">
    <property type="entry name" value="Spermadhesin, CUB domain"/>
    <property type="match status" value="1"/>
</dbReference>
<dbReference type="SMART" id="SM00042">
    <property type="entry name" value="CUB"/>
    <property type="match status" value="1"/>
</dbReference>
<dbReference type="AlphaFoldDB" id="A0A8J1XGP2"/>
<comment type="caution">
    <text evidence="7">The sequence shown here is derived from an EMBL/GenBank/DDBJ whole genome shotgun (WGS) entry which is preliminary data.</text>
</comment>
<evidence type="ECO:0000313" key="7">
    <source>
        <dbReference type="EMBL" id="CAH1799993.1"/>
    </source>
</evidence>
<keyword evidence="1" id="KW-0677">Repeat</keyword>
<dbReference type="EMBL" id="CAIIXF020000011">
    <property type="protein sequence ID" value="CAH1799993.1"/>
    <property type="molecule type" value="Genomic_DNA"/>
</dbReference>